<sequence>MTLEIKVLRGPDEITPAIQDIARLRIRVFREWPYIYDGSQENETDYLGHFAKSEDACVGLAIDDGEVIGATTAEPMPDTHEDFRKPFTEAGIPTDKIFYFGESVLLSEHRGRGIGHAFFDLREQAAKDWGATLTAFCAVQRPDEHPLKPDAYRSLDNFWRSRGYQSREDLICHFPWKDLNEAEERYKPLMFWTRKLSQ</sequence>
<dbReference type="CDD" id="cd04301">
    <property type="entry name" value="NAT_SF"/>
    <property type="match status" value="1"/>
</dbReference>
<reference evidence="3" key="1">
    <citation type="journal article" date="2019" name="Int. J. Syst. Evol. Microbiol.">
        <title>The Global Catalogue of Microorganisms (GCM) 10K type strain sequencing project: providing services to taxonomists for standard genome sequencing and annotation.</title>
        <authorList>
            <consortium name="The Broad Institute Genomics Platform"/>
            <consortium name="The Broad Institute Genome Sequencing Center for Infectious Disease"/>
            <person name="Wu L."/>
            <person name="Ma J."/>
        </authorList>
    </citation>
    <scope>NUCLEOTIDE SEQUENCE [LARGE SCALE GENOMIC DNA]</scope>
    <source>
        <strain evidence="3">CGMCC-1.15741</strain>
    </source>
</reference>
<comment type="caution">
    <text evidence="2">The sequence shown here is derived from an EMBL/GenBank/DDBJ whole genome shotgun (WGS) entry which is preliminary data.</text>
</comment>
<dbReference type="InterPro" id="IPR000182">
    <property type="entry name" value="GNAT_dom"/>
</dbReference>
<evidence type="ECO:0000313" key="3">
    <source>
        <dbReference type="Proteomes" id="UP001596303"/>
    </source>
</evidence>
<dbReference type="Proteomes" id="UP001596303">
    <property type="component" value="Unassembled WGS sequence"/>
</dbReference>
<proteinExistence type="predicted"/>
<gene>
    <name evidence="2" type="ORF">ACFQDM_02410</name>
</gene>
<dbReference type="RefSeq" id="WP_377374964.1">
    <property type="nucleotide sequence ID" value="NZ_JBHSSW010000003.1"/>
</dbReference>
<dbReference type="EMBL" id="JBHSSW010000003">
    <property type="protein sequence ID" value="MFC6196910.1"/>
    <property type="molecule type" value="Genomic_DNA"/>
</dbReference>
<dbReference type="SUPFAM" id="SSF55729">
    <property type="entry name" value="Acyl-CoA N-acyltransferases (Nat)"/>
    <property type="match status" value="1"/>
</dbReference>
<dbReference type="Pfam" id="PF00583">
    <property type="entry name" value="Acetyltransf_1"/>
    <property type="match status" value="1"/>
</dbReference>
<dbReference type="EC" id="2.3.1.-" evidence="2"/>
<keyword evidence="2" id="KW-0012">Acyltransferase</keyword>
<name>A0ABW1S5G9_9PROT</name>
<evidence type="ECO:0000313" key="2">
    <source>
        <dbReference type="EMBL" id="MFC6196910.1"/>
    </source>
</evidence>
<keyword evidence="2" id="KW-0808">Transferase</keyword>
<keyword evidence="3" id="KW-1185">Reference proteome</keyword>
<accession>A0ABW1S5G9</accession>
<dbReference type="InterPro" id="IPR016181">
    <property type="entry name" value="Acyl_CoA_acyltransferase"/>
</dbReference>
<dbReference type="PROSITE" id="PS51186">
    <property type="entry name" value="GNAT"/>
    <property type="match status" value="1"/>
</dbReference>
<evidence type="ECO:0000259" key="1">
    <source>
        <dbReference type="PROSITE" id="PS51186"/>
    </source>
</evidence>
<dbReference type="GO" id="GO:0016746">
    <property type="term" value="F:acyltransferase activity"/>
    <property type="evidence" value="ECO:0007669"/>
    <property type="project" value="UniProtKB-KW"/>
</dbReference>
<dbReference type="Gene3D" id="3.40.630.30">
    <property type="match status" value="1"/>
</dbReference>
<organism evidence="2 3">
    <name type="scientific">Ponticaulis profundi</name>
    <dbReference type="NCBI Taxonomy" id="2665222"/>
    <lineage>
        <taxon>Bacteria</taxon>
        <taxon>Pseudomonadati</taxon>
        <taxon>Pseudomonadota</taxon>
        <taxon>Alphaproteobacteria</taxon>
        <taxon>Hyphomonadales</taxon>
        <taxon>Hyphomonadaceae</taxon>
        <taxon>Ponticaulis</taxon>
    </lineage>
</organism>
<protein>
    <submittedName>
        <fullName evidence="2">GNAT family N-acetyltransferase</fullName>
        <ecNumber evidence="2">2.3.1.-</ecNumber>
    </submittedName>
</protein>
<feature type="domain" description="N-acetyltransferase" evidence="1">
    <location>
        <begin position="3"/>
        <end position="186"/>
    </location>
</feature>